<sequence>MKKTELTELLKNIADDADIDETIKGNGTLAKLFEKGLTLDDVKNFVETNDDGKKYLQTYGDKRVTDGIKTWKDKNLQTLINDEVLKATGKKKTPEQIKIEELEKQFNEQKAKAERAESIAKYKDVLAEKKIPMEMIDYFLTDNEETTNTRIDNFSTYVNDMVSNGVKEKIADGSYTPPGENGAGELTADDLAKMMM</sequence>
<organism evidence="1 2">
    <name type="scientific">Clostridium weizhouense</name>
    <dbReference type="NCBI Taxonomy" id="2859781"/>
    <lineage>
        <taxon>Bacteria</taxon>
        <taxon>Bacillati</taxon>
        <taxon>Bacillota</taxon>
        <taxon>Clostridia</taxon>
        <taxon>Eubacteriales</taxon>
        <taxon>Clostridiaceae</taxon>
        <taxon>Clostridium</taxon>
    </lineage>
</organism>
<comment type="caution">
    <text evidence="1">The sequence shown here is derived from an EMBL/GenBank/DDBJ whole genome shotgun (WGS) entry which is preliminary data.</text>
</comment>
<reference evidence="1 2" key="1">
    <citation type="submission" date="2021-07" db="EMBL/GenBank/DDBJ databases">
        <title>Clostridium weizhouense sp. nov., an anaerobic bacterium isolated from activated sludge of Petroleum wastewater.</title>
        <authorList>
            <person name="Li Q."/>
        </authorList>
    </citation>
    <scope>NUCLEOTIDE SEQUENCE [LARGE SCALE GENOMIC DNA]</scope>
    <source>
        <strain evidence="1 2">YB-6</strain>
    </source>
</reference>
<dbReference type="InterPro" id="IPR025580">
    <property type="entry name" value="Gp46"/>
</dbReference>
<accession>A0ABS7AMR1</accession>
<protein>
    <submittedName>
        <fullName evidence="1">DUF4355 domain-containing protein</fullName>
    </submittedName>
</protein>
<name>A0ABS7AMR1_9CLOT</name>
<evidence type="ECO:0000313" key="1">
    <source>
        <dbReference type="EMBL" id="MBW6408976.1"/>
    </source>
</evidence>
<proteinExistence type="predicted"/>
<gene>
    <name evidence="1" type="ORF">KYD98_02630</name>
</gene>
<dbReference type="Pfam" id="PF14265">
    <property type="entry name" value="DUF4355"/>
    <property type="match status" value="1"/>
</dbReference>
<dbReference type="Proteomes" id="UP001519921">
    <property type="component" value="Unassembled WGS sequence"/>
</dbReference>
<dbReference type="RefSeq" id="WP_219778039.1">
    <property type="nucleotide sequence ID" value="NZ_JAHXPT010000002.1"/>
</dbReference>
<keyword evidence="2" id="KW-1185">Reference proteome</keyword>
<evidence type="ECO:0000313" key="2">
    <source>
        <dbReference type="Proteomes" id="UP001519921"/>
    </source>
</evidence>
<dbReference type="EMBL" id="JAHXPT010000002">
    <property type="protein sequence ID" value="MBW6408976.1"/>
    <property type="molecule type" value="Genomic_DNA"/>
</dbReference>